<dbReference type="GO" id="GO:0016192">
    <property type="term" value="P:vesicle-mediated transport"/>
    <property type="evidence" value="ECO:0007669"/>
    <property type="project" value="InterPro"/>
</dbReference>
<dbReference type="Pfam" id="PF14523">
    <property type="entry name" value="Syntaxin_2"/>
    <property type="match status" value="1"/>
</dbReference>
<comment type="caution">
    <text evidence="4">The sequence shown here is derived from an EMBL/GenBank/DDBJ whole genome shotgun (WGS) entry which is preliminary data.</text>
</comment>
<dbReference type="SUPFAM" id="SSF47661">
    <property type="entry name" value="t-snare proteins"/>
    <property type="match status" value="1"/>
</dbReference>
<reference evidence="5" key="1">
    <citation type="journal article" date="2017" name="Plant J.">
        <title>The pomegranate (Punica granatum L.) genome and the genomics of punicalagin biosynthesis.</title>
        <authorList>
            <person name="Qin G."/>
            <person name="Xu C."/>
            <person name="Ming R."/>
            <person name="Tang H."/>
            <person name="Guyot R."/>
            <person name="Kramer E.M."/>
            <person name="Hu Y."/>
            <person name="Yi X."/>
            <person name="Qi Y."/>
            <person name="Xu X."/>
            <person name="Gao Z."/>
            <person name="Pan H."/>
            <person name="Jian J."/>
            <person name="Tian Y."/>
            <person name="Yue Z."/>
            <person name="Xu Y."/>
        </authorList>
    </citation>
    <scope>NUCLEOTIDE SEQUENCE [LARGE SCALE GENOMIC DNA]</scope>
    <source>
        <strain evidence="5">cv. Dabenzi</strain>
    </source>
</reference>
<feature type="region of interest" description="Disordered" evidence="2">
    <location>
        <begin position="744"/>
        <end position="764"/>
    </location>
</feature>
<dbReference type="InterPro" id="IPR009291">
    <property type="entry name" value="Vps62"/>
</dbReference>
<dbReference type="PANTHER" id="PTHR48152">
    <property type="entry name" value="F1C9.34 PROTEIN"/>
    <property type="match status" value="1"/>
</dbReference>
<dbReference type="Gene3D" id="1.20.58.70">
    <property type="match status" value="1"/>
</dbReference>
<evidence type="ECO:0000313" key="5">
    <source>
        <dbReference type="Proteomes" id="UP000197138"/>
    </source>
</evidence>
<evidence type="ECO:0000256" key="2">
    <source>
        <dbReference type="SAM" id="MobiDB-lite"/>
    </source>
</evidence>
<evidence type="ECO:0000259" key="3">
    <source>
        <dbReference type="Pfam" id="PF14523"/>
    </source>
</evidence>
<dbReference type="AlphaFoldDB" id="A0A218XUQ4"/>
<feature type="domain" description="Syntaxin N-terminal" evidence="3">
    <location>
        <begin position="29"/>
        <end position="122"/>
    </location>
</feature>
<dbReference type="Pfam" id="PF06101">
    <property type="entry name" value="Vps62"/>
    <property type="match status" value="1"/>
</dbReference>
<dbReference type="InterPro" id="IPR010989">
    <property type="entry name" value="SNARE"/>
</dbReference>
<dbReference type="Proteomes" id="UP000197138">
    <property type="component" value="Unassembled WGS sequence"/>
</dbReference>
<sequence>MASGSSIGNGEQGMTRDLAAIKEEMDDIVAQFQWFVNLLGTTMDTPKLREELQNRWVHAQRLARETSILLQESSHLDGHLKDNTKAMNEAKLAQEFIAIAGRFNEAQLLAAQRQPPFVPKLDLHIPSSPKDSEVESLLERSKRMLALLQDCENTLGEAITEGNEEEVQQLQAQIDTLREILKDQTYLIVESGLDIDDISSRIENSATVSSAEKSRILRDVKARRPNSFLFLRFFVLPNWCHNTGTGFGLGTIDLGGLQVCQITSFDKVWSTREGGPDNLGATFFEPSSLPEGFFMLGCYSQPNNQPLHGWVLAGKDQSDVLREPIDYTLLWSSESLKIKQDGIGYIWIPVPPDGYRAVGHVVTSSQEKPSMEKVRCVRADFTDQCEANTWIWGPGKTSDPNGFNVFNLRPKTRGTTAMGVPVGTFIAQNGGKDPPLSLVCLRNNYLNYESFMPNLSQIEALIQAYSPWVYFHPGEAYFPSSVSWFFNNGALLYKKGEESKPIPIDSTGSNLPQGGSNDGAYWLDLPVDGKAKERVKRGDLQSSQAYFHIKPMYAGTFTDIAIWVFYPFNGPARAKVEFFNVSLGKIGEHVGDWEHLTLRVSNFSGELWKVYFAQHSKGVWVDSSEVEFQNGNKVVAYASLHGHASYPKPGLVLQGSNGIGIRNDTAKSKIVMDTGENCSIVAAEYLNNNKTTVVEEPPWLNYFREWGPKVSYDIAEEIKKADKHLPGVLRKDFEKFIRSLPNEVLGEEGPTGPKMKNNWNGDEA</sequence>
<dbReference type="GO" id="GO:0015031">
    <property type="term" value="P:protein transport"/>
    <property type="evidence" value="ECO:0007669"/>
    <property type="project" value="UniProtKB-KW"/>
</dbReference>
<protein>
    <recommendedName>
        <fullName evidence="3">Syntaxin N-terminal domain-containing protein</fullName>
    </recommendedName>
</protein>
<evidence type="ECO:0000256" key="1">
    <source>
        <dbReference type="ARBA" id="ARBA00022927"/>
    </source>
</evidence>
<dbReference type="EMBL" id="MTKT01000797">
    <property type="protein sequence ID" value="OWM88261.1"/>
    <property type="molecule type" value="Genomic_DNA"/>
</dbReference>
<keyword evidence="1" id="KW-0653">Protein transport</keyword>
<dbReference type="GO" id="GO:0016020">
    <property type="term" value="C:membrane"/>
    <property type="evidence" value="ECO:0007669"/>
    <property type="project" value="InterPro"/>
</dbReference>
<evidence type="ECO:0000313" key="4">
    <source>
        <dbReference type="EMBL" id="OWM88261.1"/>
    </source>
</evidence>
<organism evidence="4 5">
    <name type="scientific">Punica granatum</name>
    <name type="common">Pomegranate</name>
    <dbReference type="NCBI Taxonomy" id="22663"/>
    <lineage>
        <taxon>Eukaryota</taxon>
        <taxon>Viridiplantae</taxon>
        <taxon>Streptophyta</taxon>
        <taxon>Embryophyta</taxon>
        <taxon>Tracheophyta</taxon>
        <taxon>Spermatophyta</taxon>
        <taxon>Magnoliopsida</taxon>
        <taxon>eudicotyledons</taxon>
        <taxon>Gunneridae</taxon>
        <taxon>Pentapetalae</taxon>
        <taxon>rosids</taxon>
        <taxon>malvids</taxon>
        <taxon>Myrtales</taxon>
        <taxon>Lythraceae</taxon>
        <taxon>Punica</taxon>
    </lineage>
</organism>
<proteinExistence type="predicted"/>
<accession>A0A218XUQ4</accession>
<name>A0A218XUQ4_PUNGR</name>
<dbReference type="PANTHER" id="PTHR48152:SF3">
    <property type="entry name" value="DUF946 FAMILY PROTEIN (DUF946)"/>
    <property type="match status" value="1"/>
</dbReference>
<dbReference type="InterPro" id="IPR006011">
    <property type="entry name" value="Syntaxin_N"/>
</dbReference>
<keyword evidence="1" id="KW-0813">Transport</keyword>
<gene>
    <name evidence="4" type="ORF">CDL15_Pgr003673</name>
</gene>